<feature type="modified residue" description="4-aspartylphosphate" evidence="2">
    <location>
        <position position="53"/>
    </location>
</feature>
<dbReference type="Proteomes" id="UP000199242">
    <property type="component" value="Unassembled WGS sequence"/>
</dbReference>
<dbReference type="SMART" id="SM00448">
    <property type="entry name" value="REC"/>
    <property type="match status" value="1"/>
</dbReference>
<dbReference type="InterPro" id="IPR050595">
    <property type="entry name" value="Bact_response_regulator"/>
</dbReference>
<keyword evidence="5" id="KW-1185">Reference proteome</keyword>
<dbReference type="PANTHER" id="PTHR44591:SF3">
    <property type="entry name" value="RESPONSE REGULATORY DOMAIN-CONTAINING PROTEIN"/>
    <property type="match status" value="1"/>
</dbReference>
<dbReference type="SUPFAM" id="SSF52172">
    <property type="entry name" value="CheY-like"/>
    <property type="match status" value="1"/>
</dbReference>
<reference evidence="4 5" key="1">
    <citation type="submission" date="2016-10" db="EMBL/GenBank/DDBJ databases">
        <authorList>
            <person name="Varghese N."/>
            <person name="Submissions S."/>
        </authorList>
    </citation>
    <scope>NUCLEOTIDE SEQUENCE [LARGE SCALE GENOMIC DNA]</scope>
    <source>
        <strain evidence="4 5">CGMCC 1.10941</strain>
    </source>
</reference>
<name>A0ABY0QWA5_9FLAO</name>
<gene>
    <name evidence="4" type="ORF">SAMN05216273_110119</name>
</gene>
<evidence type="ECO:0000313" key="4">
    <source>
        <dbReference type="EMBL" id="SDM00871.1"/>
    </source>
</evidence>
<dbReference type="Pfam" id="PF00072">
    <property type="entry name" value="Response_reg"/>
    <property type="match status" value="1"/>
</dbReference>
<proteinExistence type="predicted"/>
<protein>
    <submittedName>
        <fullName evidence="4">Response regulator receiver domain-containing protein</fullName>
    </submittedName>
</protein>
<accession>A0ABY0QWA5</accession>
<evidence type="ECO:0000256" key="1">
    <source>
        <dbReference type="ARBA" id="ARBA00022553"/>
    </source>
</evidence>
<evidence type="ECO:0000256" key="2">
    <source>
        <dbReference type="PROSITE-ProRule" id="PRU00169"/>
    </source>
</evidence>
<evidence type="ECO:0000313" key="5">
    <source>
        <dbReference type="Proteomes" id="UP000199242"/>
    </source>
</evidence>
<organism evidence="4 5">
    <name type="scientific">Chryseobacterium taihuense</name>
    <dbReference type="NCBI Taxonomy" id="1141221"/>
    <lineage>
        <taxon>Bacteria</taxon>
        <taxon>Pseudomonadati</taxon>
        <taxon>Bacteroidota</taxon>
        <taxon>Flavobacteriia</taxon>
        <taxon>Flavobacteriales</taxon>
        <taxon>Weeksellaceae</taxon>
        <taxon>Chryseobacterium group</taxon>
        <taxon>Chryseobacterium</taxon>
    </lineage>
</organism>
<dbReference type="InterPro" id="IPR001789">
    <property type="entry name" value="Sig_transdc_resp-reg_receiver"/>
</dbReference>
<dbReference type="RefSeq" id="WP_089744462.1">
    <property type="nucleotide sequence ID" value="NZ_FNHD01000010.1"/>
</dbReference>
<evidence type="ECO:0000259" key="3">
    <source>
        <dbReference type="PROSITE" id="PS50110"/>
    </source>
</evidence>
<feature type="domain" description="Response regulatory" evidence="3">
    <location>
        <begin position="4"/>
        <end position="118"/>
    </location>
</feature>
<comment type="caution">
    <text evidence="4">The sequence shown here is derived from an EMBL/GenBank/DDBJ whole genome shotgun (WGS) entry which is preliminary data.</text>
</comment>
<sequence length="125" mass="14351">MKKKILIFDDDQSILDVFKIIFAENGYEVQISQTSQDILDRVSAFFPDLILMDNWIPEIGGIGALKLLKNEDSYKNIPVIYMTANSDISSLAKKAQADDFIAKPFDLNKLERMVEKYLYAERLSH</sequence>
<keyword evidence="1 2" id="KW-0597">Phosphoprotein</keyword>
<dbReference type="EMBL" id="FNHD01000010">
    <property type="protein sequence ID" value="SDM00871.1"/>
    <property type="molecule type" value="Genomic_DNA"/>
</dbReference>
<dbReference type="InterPro" id="IPR011006">
    <property type="entry name" value="CheY-like_superfamily"/>
</dbReference>
<dbReference type="PROSITE" id="PS50110">
    <property type="entry name" value="RESPONSE_REGULATORY"/>
    <property type="match status" value="1"/>
</dbReference>
<dbReference type="Gene3D" id="3.40.50.2300">
    <property type="match status" value="1"/>
</dbReference>
<dbReference type="PANTHER" id="PTHR44591">
    <property type="entry name" value="STRESS RESPONSE REGULATOR PROTEIN 1"/>
    <property type="match status" value="1"/>
</dbReference>